<comment type="caution">
    <text evidence="2">The sequence shown here is derived from an EMBL/GenBank/DDBJ whole genome shotgun (WGS) entry which is preliminary data.</text>
</comment>
<organism evidence="2 3">
    <name type="scientific">Lucilia cuprina</name>
    <name type="common">Green bottle fly</name>
    <name type="synonym">Australian sheep blowfly</name>
    <dbReference type="NCBI Taxonomy" id="7375"/>
    <lineage>
        <taxon>Eukaryota</taxon>
        <taxon>Metazoa</taxon>
        <taxon>Ecdysozoa</taxon>
        <taxon>Arthropoda</taxon>
        <taxon>Hexapoda</taxon>
        <taxon>Insecta</taxon>
        <taxon>Pterygota</taxon>
        <taxon>Neoptera</taxon>
        <taxon>Endopterygota</taxon>
        <taxon>Diptera</taxon>
        <taxon>Brachycera</taxon>
        <taxon>Muscomorpha</taxon>
        <taxon>Oestroidea</taxon>
        <taxon>Calliphoridae</taxon>
        <taxon>Luciliinae</taxon>
        <taxon>Lucilia</taxon>
    </lineage>
</organism>
<keyword evidence="1" id="KW-0812">Transmembrane</keyword>
<sequence length="188" mass="21380">MENESTLGISFSHLYPPDYACVIDHKFRLHIYVIYLFTRPIDWVNFSNKSRLASMKATKVDINAVNTIDGIGVSLLGNFWKALLFCFRARFILFMLDGLFNGFVFWSIGYVHIRLLPNQQRPPDMHDSGDQRLYCSSLSKMLIHGPASKMLVHEPENPRAGGDPSNNLLTEEEPQVFSQVVIEGISTL</sequence>
<dbReference type="AlphaFoldDB" id="A0A0L0C4X7"/>
<evidence type="ECO:0000313" key="3">
    <source>
        <dbReference type="Proteomes" id="UP000037069"/>
    </source>
</evidence>
<keyword evidence="3" id="KW-1185">Reference proteome</keyword>
<proteinExistence type="predicted"/>
<feature type="transmembrane region" description="Helical" evidence="1">
    <location>
        <begin position="91"/>
        <end position="113"/>
    </location>
</feature>
<gene>
    <name evidence="2" type="ORF">FF38_06539</name>
</gene>
<keyword evidence="1" id="KW-0472">Membrane</keyword>
<reference evidence="2 3" key="1">
    <citation type="journal article" date="2015" name="Nat. Commun.">
        <title>Lucilia cuprina genome unlocks parasitic fly biology to underpin future interventions.</title>
        <authorList>
            <person name="Anstead C.A."/>
            <person name="Korhonen P.K."/>
            <person name="Young N.D."/>
            <person name="Hall R.S."/>
            <person name="Jex A.R."/>
            <person name="Murali S.C."/>
            <person name="Hughes D.S."/>
            <person name="Lee S.F."/>
            <person name="Perry T."/>
            <person name="Stroehlein A.J."/>
            <person name="Ansell B.R."/>
            <person name="Breugelmans B."/>
            <person name="Hofmann A."/>
            <person name="Qu J."/>
            <person name="Dugan S."/>
            <person name="Lee S.L."/>
            <person name="Chao H."/>
            <person name="Dinh H."/>
            <person name="Han Y."/>
            <person name="Doddapaneni H.V."/>
            <person name="Worley K.C."/>
            <person name="Muzny D.M."/>
            <person name="Ioannidis P."/>
            <person name="Waterhouse R.M."/>
            <person name="Zdobnov E.M."/>
            <person name="James P.J."/>
            <person name="Bagnall N.H."/>
            <person name="Kotze A.C."/>
            <person name="Gibbs R.A."/>
            <person name="Richards S."/>
            <person name="Batterham P."/>
            <person name="Gasser R.B."/>
        </authorList>
    </citation>
    <scope>NUCLEOTIDE SEQUENCE [LARGE SCALE GENOMIC DNA]</scope>
    <source>
        <strain evidence="2 3">LS</strain>
        <tissue evidence="2">Full body</tissue>
    </source>
</reference>
<dbReference type="Proteomes" id="UP000037069">
    <property type="component" value="Unassembled WGS sequence"/>
</dbReference>
<name>A0A0L0C4X7_LUCCU</name>
<dbReference type="EMBL" id="JRES01000902">
    <property type="protein sequence ID" value="KNC27428.1"/>
    <property type="molecule type" value="Genomic_DNA"/>
</dbReference>
<protein>
    <submittedName>
        <fullName evidence="2">Uncharacterized protein</fullName>
    </submittedName>
</protein>
<accession>A0A0L0C4X7</accession>
<evidence type="ECO:0000313" key="2">
    <source>
        <dbReference type="EMBL" id="KNC27428.1"/>
    </source>
</evidence>
<keyword evidence="1" id="KW-1133">Transmembrane helix</keyword>
<evidence type="ECO:0000256" key="1">
    <source>
        <dbReference type="SAM" id="Phobius"/>
    </source>
</evidence>